<comment type="similarity">
    <text evidence="10">Belongs to the ELO family.</text>
</comment>
<evidence type="ECO:0000256" key="1">
    <source>
        <dbReference type="ARBA" id="ARBA00004141"/>
    </source>
</evidence>
<dbReference type="OrthoDB" id="10259681at2759"/>
<keyword evidence="9 10" id="KW-0275">Fatty acid biosynthesis</keyword>
<dbReference type="GO" id="GO:0009922">
    <property type="term" value="F:fatty acid elongase activity"/>
    <property type="evidence" value="ECO:0007669"/>
    <property type="project" value="InterPro"/>
</dbReference>
<evidence type="ECO:0000256" key="6">
    <source>
        <dbReference type="ARBA" id="ARBA00022989"/>
    </source>
</evidence>
<dbReference type="GO" id="GO:0034625">
    <property type="term" value="P:fatty acid elongation, monounsaturated fatty acid"/>
    <property type="evidence" value="ECO:0007669"/>
    <property type="project" value="TreeGrafter"/>
</dbReference>
<feature type="transmembrane region" description="Helical" evidence="10">
    <location>
        <begin position="159"/>
        <end position="179"/>
    </location>
</feature>
<name>A0A9W8CUN0_9FUNG</name>
<feature type="transmembrane region" description="Helical" evidence="10">
    <location>
        <begin position="31"/>
        <end position="50"/>
    </location>
</feature>
<dbReference type="GO" id="GO:0030148">
    <property type="term" value="P:sphingolipid biosynthetic process"/>
    <property type="evidence" value="ECO:0007669"/>
    <property type="project" value="TreeGrafter"/>
</dbReference>
<dbReference type="PANTHER" id="PTHR11157:SF169">
    <property type="entry name" value="ELONGATION OF FATTY ACIDS PROTEIN"/>
    <property type="match status" value="1"/>
</dbReference>
<dbReference type="EMBL" id="JANBOJ010000034">
    <property type="protein sequence ID" value="KAJ1724363.1"/>
    <property type="molecule type" value="Genomic_DNA"/>
</dbReference>
<organism evidence="11 12">
    <name type="scientific">Coemansia erecta</name>
    <dbReference type="NCBI Taxonomy" id="147472"/>
    <lineage>
        <taxon>Eukaryota</taxon>
        <taxon>Fungi</taxon>
        <taxon>Fungi incertae sedis</taxon>
        <taxon>Zoopagomycota</taxon>
        <taxon>Kickxellomycotina</taxon>
        <taxon>Kickxellomycetes</taxon>
        <taxon>Kickxellales</taxon>
        <taxon>Kickxellaceae</taxon>
        <taxon>Coemansia</taxon>
    </lineage>
</organism>
<dbReference type="InterPro" id="IPR002076">
    <property type="entry name" value="ELO_fam"/>
</dbReference>
<evidence type="ECO:0000256" key="8">
    <source>
        <dbReference type="ARBA" id="ARBA00023136"/>
    </source>
</evidence>
<evidence type="ECO:0000256" key="10">
    <source>
        <dbReference type="RuleBase" id="RU361115"/>
    </source>
</evidence>
<feature type="transmembrane region" description="Helical" evidence="10">
    <location>
        <begin position="217"/>
        <end position="238"/>
    </location>
</feature>
<sequence>MEHLRVEPPYGIHVKLSDVPLGSWYPFFMQWQVPVAVSIAYVFLSFYFNPKTTSLSRMEAKRQKTRPDGAVAKKSILAPLTLLTFVHNVVLAVYSGWTFMCVFPPFVNAIITKGWFAGLCDLDGSLLNSVVFVHNYLFYLSKYYELLDTVIIILKGRKASLLQIYHHAGVILIMFYSNYTSSPASIFIIWENSGVHTVMYTYYALTAIGINPPGKRYLTSLQIFQFLFGQTFIALYLVLSGCQTPVQASWTWAMTAYLLPLIYLFFQFFVSTYTKGKSGKDSKSDTKKDQ</sequence>
<comment type="caution">
    <text evidence="11">The sequence shown here is derived from an EMBL/GenBank/DDBJ whole genome shotgun (WGS) entry which is preliminary data.</text>
</comment>
<dbReference type="GO" id="GO:0005789">
    <property type="term" value="C:endoplasmic reticulum membrane"/>
    <property type="evidence" value="ECO:0007669"/>
    <property type="project" value="TreeGrafter"/>
</dbReference>
<accession>A0A9W8CUN0</accession>
<evidence type="ECO:0000256" key="9">
    <source>
        <dbReference type="ARBA" id="ARBA00023160"/>
    </source>
</evidence>
<dbReference type="Proteomes" id="UP001149813">
    <property type="component" value="Unassembled WGS sequence"/>
</dbReference>
<evidence type="ECO:0000256" key="7">
    <source>
        <dbReference type="ARBA" id="ARBA00023098"/>
    </source>
</evidence>
<dbReference type="AlphaFoldDB" id="A0A9W8CUN0"/>
<protein>
    <recommendedName>
        <fullName evidence="10">Elongation of fatty acids protein</fullName>
        <ecNumber evidence="10">2.3.1.-</ecNumber>
    </recommendedName>
</protein>
<keyword evidence="5 10" id="KW-0276">Fatty acid metabolism</keyword>
<gene>
    <name evidence="11" type="ORF">LPJ53_001379</name>
</gene>
<dbReference type="GO" id="GO:0042761">
    <property type="term" value="P:very long-chain fatty acid biosynthetic process"/>
    <property type="evidence" value="ECO:0007669"/>
    <property type="project" value="TreeGrafter"/>
</dbReference>
<keyword evidence="8 10" id="KW-0472">Membrane</keyword>
<proteinExistence type="inferred from homology"/>
<keyword evidence="12" id="KW-1185">Reference proteome</keyword>
<keyword evidence="2 10" id="KW-0444">Lipid biosynthesis</keyword>
<evidence type="ECO:0000313" key="11">
    <source>
        <dbReference type="EMBL" id="KAJ1724363.1"/>
    </source>
</evidence>
<dbReference type="GO" id="GO:0034626">
    <property type="term" value="P:fatty acid elongation, polyunsaturated fatty acid"/>
    <property type="evidence" value="ECO:0007669"/>
    <property type="project" value="TreeGrafter"/>
</dbReference>
<comment type="catalytic activity">
    <reaction evidence="10">
        <text>an acyl-CoA + malonyl-CoA + H(+) = a 3-oxoacyl-CoA + CO2 + CoA</text>
        <dbReference type="Rhea" id="RHEA:50252"/>
        <dbReference type="ChEBI" id="CHEBI:15378"/>
        <dbReference type="ChEBI" id="CHEBI:16526"/>
        <dbReference type="ChEBI" id="CHEBI:57287"/>
        <dbReference type="ChEBI" id="CHEBI:57384"/>
        <dbReference type="ChEBI" id="CHEBI:58342"/>
        <dbReference type="ChEBI" id="CHEBI:90726"/>
    </reaction>
    <physiologicalReaction direction="left-to-right" evidence="10">
        <dbReference type="Rhea" id="RHEA:50253"/>
    </physiologicalReaction>
</comment>
<dbReference type="EC" id="2.3.1.-" evidence="10"/>
<reference evidence="11" key="1">
    <citation type="submission" date="2022-07" db="EMBL/GenBank/DDBJ databases">
        <title>Phylogenomic reconstructions and comparative analyses of Kickxellomycotina fungi.</title>
        <authorList>
            <person name="Reynolds N.K."/>
            <person name="Stajich J.E."/>
            <person name="Barry K."/>
            <person name="Grigoriev I.V."/>
            <person name="Crous P."/>
            <person name="Smith M.E."/>
        </authorList>
    </citation>
    <scope>NUCLEOTIDE SEQUENCE</scope>
    <source>
        <strain evidence="11">NBRC 32514</strain>
    </source>
</reference>
<feature type="transmembrane region" description="Helical" evidence="10">
    <location>
        <begin position="250"/>
        <end position="270"/>
    </location>
</feature>
<feature type="transmembrane region" description="Helical" evidence="10">
    <location>
        <begin position="185"/>
        <end position="205"/>
    </location>
</feature>
<comment type="subcellular location">
    <subcellularLocation>
        <location evidence="1">Membrane</location>
        <topology evidence="1">Multi-pass membrane protein</topology>
    </subcellularLocation>
</comment>
<dbReference type="Pfam" id="PF01151">
    <property type="entry name" value="ELO"/>
    <property type="match status" value="1"/>
</dbReference>
<dbReference type="GO" id="GO:0019367">
    <property type="term" value="P:fatty acid elongation, saturated fatty acid"/>
    <property type="evidence" value="ECO:0007669"/>
    <property type="project" value="TreeGrafter"/>
</dbReference>
<keyword evidence="3 10" id="KW-0808">Transferase</keyword>
<evidence type="ECO:0000256" key="3">
    <source>
        <dbReference type="ARBA" id="ARBA00022679"/>
    </source>
</evidence>
<evidence type="ECO:0000313" key="12">
    <source>
        <dbReference type="Proteomes" id="UP001149813"/>
    </source>
</evidence>
<evidence type="ECO:0000256" key="5">
    <source>
        <dbReference type="ARBA" id="ARBA00022832"/>
    </source>
</evidence>
<dbReference type="PANTHER" id="PTHR11157">
    <property type="entry name" value="FATTY ACID ACYL TRANSFERASE-RELATED"/>
    <property type="match status" value="1"/>
</dbReference>
<keyword evidence="7 10" id="KW-0443">Lipid metabolism</keyword>
<evidence type="ECO:0000256" key="2">
    <source>
        <dbReference type="ARBA" id="ARBA00022516"/>
    </source>
</evidence>
<keyword evidence="4 10" id="KW-0812">Transmembrane</keyword>
<keyword evidence="6 10" id="KW-1133">Transmembrane helix</keyword>
<evidence type="ECO:0000256" key="4">
    <source>
        <dbReference type="ARBA" id="ARBA00022692"/>
    </source>
</evidence>